<accession>A0A7J5ZNF7</accession>
<dbReference type="AlphaFoldDB" id="A0A7J5ZNF7"/>
<comment type="caution">
    <text evidence="2">The sequence shown here is derived from an EMBL/GenBank/DDBJ whole genome shotgun (WGS) entry which is preliminary data.</text>
</comment>
<dbReference type="Proteomes" id="UP000593565">
    <property type="component" value="Unassembled WGS sequence"/>
</dbReference>
<evidence type="ECO:0000313" key="2">
    <source>
        <dbReference type="EMBL" id="KAF4071127.1"/>
    </source>
</evidence>
<feature type="region of interest" description="Disordered" evidence="1">
    <location>
        <begin position="21"/>
        <end position="44"/>
    </location>
</feature>
<keyword evidence="3" id="KW-1185">Reference proteome</keyword>
<proteinExistence type="predicted"/>
<evidence type="ECO:0000256" key="1">
    <source>
        <dbReference type="SAM" id="MobiDB-lite"/>
    </source>
</evidence>
<name>A0A7J5ZNF7_AMEME</name>
<sequence length="101" mass="11153">MQQKCYHEALSCSHIVVEDDKAESMAQASQEQGAPGTADPEEDSPNMIVYRKSFNLSIDSEAEKSVLDENYLYVIDERRGLHQLPGGFSSIFDSSSPAVLI</sequence>
<evidence type="ECO:0000313" key="3">
    <source>
        <dbReference type="Proteomes" id="UP000593565"/>
    </source>
</evidence>
<reference evidence="2 3" key="1">
    <citation type="submission" date="2020-02" db="EMBL/GenBank/DDBJ databases">
        <title>A chromosome-scale genome assembly of the black bullhead catfish (Ameiurus melas).</title>
        <authorList>
            <person name="Wen M."/>
            <person name="Zham M."/>
            <person name="Cabau C."/>
            <person name="Klopp C."/>
            <person name="Donnadieu C."/>
            <person name="Roques C."/>
            <person name="Bouchez O."/>
            <person name="Lampietro C."/>
            <person name="Jouanno E."/>
            <person name="Herpin A."/>
            <person name="Louis A."/>
            <person name="Berthelot C."/>
            <person name="Parey E."/>
            <person name="Roest-Crollius H."/>
            <person name="Braasch I."/>
            <person name="Postlethwait J."/>
            <person name="Robinson-Rechavi M."/>
            <person name="Echchiki A."/>
            <person name="Begum T."/>
            <person name="Montfort J."/>
            <person name="Schartl M."/>
            <person name="Bobe J."/>
            <person name="Guiguen Y."/>
        </authorList>
    </citation>
    <scope>NUCLEOTIDE SEQUENCE [LARGE SCALE GENOMIC DNA]</scope>
    <source>
        <strain evidence="2">M_S1</strain>
        <tissue evidence="2">Blood</tissue>
    </source>
</reference>
<gene>
    <name evidence="2" type="ORF">AMELA_G00281490</name>
</gene>
<organism evidence="2 3">
    <name type="scientific">Ameiurus melas</name>
    <name type="common">Black bullhead</name>
    <name type="synonym">Silurus melas</name>
    <dbReference type="NCBI Taxonomy" id="219545"/>
    <lineage>
        <taxon>Eukaryota</taxon>
        <taxon>Metazoa</taxon>
        <taxon>Chordata</taxon>
        <taxon>Craniata</taxon>
        <taxon>Vertebrata</taxon>
        <taxon>Euteleostomi</taxon>
        <taxon>Actinopterygii</taxon>
        <taxon>Neopterygii</taxon>
        <taxon>Teleostei</taxon>
        <taxon>Ostariophysi</taxon>
        <taxon>Siluriformes</taxon>
        <taxon>Ictaluridae</taxon>
        <taxon>Ameiurus</taxon>
    </lineage>
</organism>
<protein>
    <submittedName>
        <fullName evidence="2">Uncharacterized protein</fullName>
    </submittedName>
</protein>
<dbReference type="EMBL" id="JAAGNN010000028">
    <property type="protein sequence ID" value="KAF4071127.1"/>
    <property type="molecule type" value="Genomic_DNA"/>
</dbReference>